<evidence type="ECO:0000313" key="1">
    <source>
        <dbReference type="EMBL" id="CAG8744333.1"/>
    </source>
</evidence>
<protein>
    <submittedName>
        <fullName evidence="1">13660_t:CDS:1</fullName>
    </submittedName>
</protein>
<dbReference type="EMBL" id="CAJVPP010022112">
    <property type="protein sequence ID" value="CAG8744333.1"/>
    <property type="molecule type" value="Genomic_DNA"/>
</dbReference>
<dbReference type="AlphaFoldDB" id="A0A9N9IPK3"/>
<accession>A0A9N9IPK3</accession>
<sequence length="63" mass="7378">NDGDDVSEEDNKRTFEDDALENFSEDSDKNFQLNFDVPETESGKNDFKYTKESFNDVFSWIVI</sequence>
<name>A0A9N9IPK3_FUNMO</name>
<evidence type="ECO:0000313" key="2">
    <source>
        <dbReference type="Proteomes" id="UP000789375"/>
    </source>
</evidence>
<feature type="non-terminal residue" evidence="1">
    <location>
        <position position="1"/>
    </location>
</feature>
<keyword evidence="2" id="KW-1185">Reference proteome</keyword>
<proteinExistence type="predicted"/>
<comment type="caution">
    <text evidence="1">The sequence shown here is derived from an EMBL/GenBank/DDBJ whole genome shotgun (WGS) entry which is preliminary data.</text>
</comment>
<organism evidence="1 2">
    <name type="scientific">Funneliformis mosseae</name>
    <name type="common">Endomycorrhizal fungus</name>
    <name type="synonym">Glomus mosseae</name>
    <dbReference type="NCBI Taxonomy" id="27381"/>
    <lineage>
        <taxon>Eukaryota</taxon>
        <taxon>Fungi</taxon>
        <taxon>Fungi incertae sedis</taxon>
        <taxon>Mucoromycota</taxon>
        <taxon>Glomeromycotina</taxon>
        <taxon>Glomeromycetes</taxon>
        <taxon>Glomerales</taxon>
        <taxon>Glomeraceae</taxon>
        <taxon>Funneliformis</taxon>
    </lineage>
</organism>
<gene>
    <name evidence="1" type="ORF">FMOSSE_LOCUS16320</name>
</gene>
<reference evidence="1" key="1">
    <citation type="submission" date="2021-06" db="EMBL/GenBank/DDBJ databases">
        <authorList>
            <person name="Kallberg Y."/>
            <person name="Tangrot J."/>
            <person name="Rosling A."/>
        </authorList>
    </citation>
    <scope>NUCLEOTIDE SEQUENCE</scope>
    <source>
        <strain evidence="1">87-6 pot B 2015</strain>
    </source>
</reference>
<dbReference type="Proteomes" id="UP000789375">
    <property type="component" value="Unassembled WGS sequence"/>
</dbReference>